<evidence type="ECO:0000313" key="2">
    <source>
        <dbReference type="EMBL" id="VDD64717.1"/>
    </source>
</evidence>
<evidence type="ECO:0000313" key="1">
    <source>
        <dbReference type="EMBL" id="VDC98539.1"/>
    </source>
</evidence>
<dbReference type="AlphaFoldDB" id="A0A3P6BBI5"/>
<gene>
    <name evidence="1" type="ORF">BOLC3T20087H</name>
    <name evidence="2" type="ORF">BOLC6T40170H</name>
</gene>
<organism evidence="1">
    <name type="scientific">Brassica oleracea</name>
    <name type="common">Wild cabbage</name>
    <dbReference type="NCBI Taxonomy" id="3712"/>
    <lineage>
        <taxon>Eukaryota</taxon>
        <taxon>Viridiplantae</taxon>
        <taxon>Streptophyta</taxon>
        <taxon>Embryophyta</taxon>
        <taxon>Tracheophyta</taxon>
        <taxon>Spermatophyta</taxon>
        <taxon>Magnoliopsida</taxon>
        <taxon>eudicotyledons</taxon>
        <taxon>Gunneridae</taxon>
        <taxon>Pentapetalae</taxon>
        <taxon>rosids</taxon>
        <taxon>malvids</taxon>
        <taxon>Brassicales</taxon>
        <taxon>Brassicaceae</taxon>
        <taxon>Brassiceae</taxon>
        <taxon>Brassica</taxon>
    </lineage>
</organism>
<dbReference type="EMBL" id="LR031880">
    <property type="protein sequence ID" value="VDD64717.1"/>
    <property type="molecule type" value="Genomic_DNA"/>
</dbReference>
<sequence>MSLIDTGQDLRTKQEHALLLEDVKEFDRARLDLETGDGSTDQALLNEHVGINRNTAYVIEILRQ</sequence>
<dbReference type="EMBL" id="LR031872">
    <property type="protein sequence ID" value="VDC98539.1"/>
    <property type="molecule type" value="Genomic_DNA"/>
</dbReference>
<protein>
    <submittedName>
        <fullName evidence="1">Uncharacterized protein</fullName>
    </submittedName>
</protein>
<proteinExistence type="predicted"/>
<name>A0A3P6BBI5_BRAOL</name>
<reference evidence="1" key="1">
    <citation type="submission" date="2018-11" db="EMBL/GenBank/DDBJ databases">
        <authorList>
            <consortium name="Genoscope - CEA"/>
            <person name="William W."/>
        </authorList>
    </citation>
    <scope>NUCLEOTIDE SEQUENCE</scope>
</reference>
<accession>A0A3P6BBI5</accession>